<dbReference type="EMBL" id="CP011114">
    <property type="protein sequence ID" value="AKG35942.1"/>
    <property type="molecule type" value="Genomic_DNA"/>
</dbReference>
<dbReference type="Proteomes" id="UP000034189">
    <property type="component" value="Chromosome"/>
</dbReference>
<accession>A0A0F7FBC5</accession>
<evidence type="ECO:0000313" key="2">
    <source>
        <dbReference type="Proteomes" id="UP000034189"/>
    </source>
</evidence>
<protein>
    <submittedName>
        <fullName evidence="1">Uncharacterized protein</fullName>
    </submittedName>
</protein>
<gene>
    <name evidence="1" type="ORF">VK70_16375</name>
</gene>
<organism evidence="1 2">
    <name type="scientific">Paenibacillus durus ATCC 35681</name>
    <dbReference type="NCBI Taxonomy" id="1333534"/>
    <lineage>
        <taxon>Bacteria</taxon>
        <taxon>Bacillati</taxon>
        <taxon>Bacillota</taxon>
        <taxon>Bacilli</taxon>
        <taxon>Bacillales</taxon>
        <taxon>Paenibacillaceae</taxon>
        <taxon>Paenibacillus</taxon>
    </lineage>
</organism>
<dbReference type="OrthoDB" id="5770817at2"/>
<dbReference type="PATRIC" id="fig|1333534.5.peg.3602"/>
<dbReference type="HOGENOM" id="CLU_185024_1_0_9"/>
<sequence>MEWQQVRELFPNQFVLLSILDYTEQEDKKIVTDAAPIRSVPAEEANKAFFSAEPGNLVYHTANEECIIHLRKDPLLRVRRGS</sequence>
<evidence type="ECO:0000313" key="1">
    <source>
        <dbReference type="EMBL" id="AKG35942.1"/>
    </source>
</evidence>
<proteinExistence type="predicted"/>
<name>A0A0F7FBC5_PAEDU</name>
<reference evidence="1 2" key="1">
    <citation type="submission" date="2015-03" db="EMBL/GenBank/DDBJ databases">
        <authorList>
            <person name="Abdul Halim M."/>
        </authorList>
    </citation>
    <scope>NUCLEOTIDE SEQUENCE [LARGE SCALE GENOMIC DNA]</scope>
    <source>
        <strain evidence="1 2">ATCC 35681</strain>
    </source>
</reference>
<dbReference type="AlphaFoldDB" id="A0A0F7FBC5"/>
<dbReference type="RefSeq" id="WP_025695628.1">
    <property type="nucleotide sequence ID" value="NZ_ASQQ01000346.1"/>
</dbReference>
<reference evidence="1 2" key="2">
    <citation type="journal article" date="2016" name="Genome Announc.">
        <title>Genome Sequence of a Gram-Positive Diazotroph, Paenibacillus durus Type Strain ATCC 35681.</title>
        <authorList>
            <person name="Halim M.A."/>
            <person name="Rahman A.Y."/>
            <person name="Sim K.S."/>
            <person name="Yam H.C."/>
            <person name="Rahim A.A."/>
            <person name="Ghazali A.H."/>
            <person name="Najimudin N."/>
        </authorList>
    </citation>
    <scope>NUCLEOTIDE SEQUENCE [LARGE SCALE GENOMIC DNA]</scope>
    <source>
        <strain evidence="1 2">ATCC 35681</strain>
    </source>
</reference>